<dbReference type="AlphaFoldDB" id="A0A158KSA8"/>
<keyword evidence="1" id="KW-1133">Transmembrane helix</keyword>
<proteinExistence type="predicted"/>
<keyword evidence="1" id="KW-0812">Transmembrane</keyword>
<dbReference type="InterPro" id="IPR036374">
    <property type="entry name" value="OxRdtase_Mopterin-bd_sf"/>
</dbReference>
<dbReference type="InterPro" id="IPR000572">
    <property type="entry name" value="OxRdtase_Mopterin-bd_dom"/>
</dbReference>
<dbReference type="Proteomes" id="UP000054925">
    <property type="component" value="Unassembled WGS sequence"/>
</dbReference>
<gene>
    <name evidence="3" type="ORF">AWB67_06422</name>
</gene>
<dbReference type="Pfam" id="PF00174">
    <property type="entry name" value="Oxidored_molyb"/>
    <property type="match status" value="1"/>
</dbReference>
<protein>
    <submittedName>
        <fullName evidence="3">Molybdopterin-binding oxidoreductase</fullName>
    </submittedName>
</protein>
<dbReference type="EMBL" id="FCOL02000098">
    <property type="protein sequence ID" value="SAL83480.1"/>
    <property type="molecule type" value="Genomic_DNA"/>
</dbReference>
<dbReference type="Gene3D" id="3.90.420.10">
    <property type="entry name" value="Oxidoreductase, molybdopterin-binding domain"/>
    <property type="match status" value="1"/>
</dbReference>
<evidence type="ECO:0000313" key="4">
    <source>
        <dbReference type="Proteomes" id="UP000054925"/>
    </source>
</evidence>
<dbReference type="RefSeq" id="WP_200822359.1">
    <property type="nucleotide sequence ID" value="NZ_FCOL02000098.1"/>
</dbReference>
<comment type="caution">
    <text evidence="3">The sequence shown here is derived from an EMBL/GenBank/DDBJ whole genome shotgun (WGS) entry which is preliminary data.</text>
</comment>
<evidence type="ECO:0000313" key="3">
    <source>
        <dbReference type="EMBL" id="SAL83480.1"/>
    </source>
</evidence>
<sequence length="253" mass="28075">MVAFSIALLWMINGIVFYAVLFTTGQWLRLVPTTWEVIPDAASTALRSGLSISLRSGGARRVSSPNRTAHRTGHLAVLLAQRDDAGVAEFDELVKDGFAHYRLRIDGLVEKPVELTYAELKAMPKQEQITTHFCIQGWSGVARWGGVPMRHLLGLVKPTADARYAVFYSLADGGDGGRYYDVHRIANMRHELTMLAYEMNGAPLSVLHGAPLRLRCENELGFKMVKWIAAIEFVHDFADLGAGEGGYNEDHEF</sequence>
<evidence type="ECO:0000259" key="2">
    <source>
        <dbReference type="Pfam" id="PF00174"/>
    </source>
</evidence>
<dbReference type="PANTHER" id="PTHR43032">
    <property type="entry name" value="PROTEIN-METHIONINE-SULFOXIDE REDUCTASE"/>
    <property type="match status" value="1"/>
</dbReference>
<evidence type="ECO:0000256" key="1">
    <source>
        <dbReference type="SAM" id="Phobius"/>
    </source>
</evidence>
<reference evidence="3" key="1">
    <citation type="submission" date="2016-01" db="EMBL/GenBank/DDBJ databases">
        <authorList>
            <person name="Peeters C."/>
        </authorList>
    </citation>
    <scope>NUCLEOTIDE SEQUENCE [LARGE SCALE GENOMIC DNA]</scope>
    <source>
        <strain evidence="3">LMG 22937</strain>
    </source>
</reference>
<keyword evidence="1" id="KW-0472">Membrane</keyword>
<accession>A0A158KSA8</accession>
<feature type="transmembrane region" description="Helical" evidence="1">
    <location>
        <begin position="7"/>
        <end position="28"/>
    </location>
</feature>
<feature type="domain" description="Oxidoreductase molybdopterin-binding" evidence="2">
    <location>
        <begin position="99"/>
        <end position="235"/>
    </location>
</feature>
<dbReference type="SUPFAM" id="SSF56524">
    <property type="entry name" value="Oxidoreductase molybdopterin-binding domain"/>
    <property type="match status" value="1"/>
</dbReference>
<organism evidence="3 4">
    <name type="scientific">Caballeronia terrestris</name>
    <dbReference type="NCBI Taxonomy" id="1226301"/>
    <lineage>
        <taxon>Bacteria</taxon>
        <taxon>Pseudomonadati</taxon>
        <taxon>Pseudomonadota</taxon>
        <taxon>Betaproteobacteria</taxon>
        <taxon>Burkholderiales</taxon>
        <taxon>Burkholderiaceae</taxon>
        <taxon>Caballeronia</taxon>
    </lineage>
</organism>
<name>A0A158KSA8_9BURK</name>
<keyword evidence="4" id="KW-1185">Reference proteome</keyword>